<feature type="coiled-coil region" evidence="1">
    <location>
        <begin position="570"/>
        <end position="605"/>
    </location>
</feature>
<keyword evidence="3" id="KW-1185">Reference proteome</keyword>
<keyword evidence="1" id="KW-0175">Coiled coil</keyword>
<proteinExistence type="predicted"/>
<feature type="chain" id="PRO_5037641366" evidence="2">
    <location>
        <begin position="30"/>
        <end position="783"/>
    </location>
</feature>
<dbReference type="Proteomes" id="UP000887572">
    <property type="component" value="Unplaced"/>
</dbReference>
<evidence type="ECO:0000256" key="2">
    <source>
        <dbReference type="SAM" id="SignalP"/>
    </source>
</evidence>
<evidence type="ECO:0000256" key="1">
    <source>
        <dbReference type="SAM" id="Coils"/>
    </source>
</evidence>
<evidence type="ECO:0000313" key="4">
    <source>
        <dbReference type="WBParaSite" id="Gr19_v10_g2313.t1"/>
    </source>
</evidence>
<accession>A0A914HN55</accession>
<protein>
    <submittedName>
        <fullName evidence="4">Uncharacterized protein</fullName>
    </submittedName>
</protein>
<feature type="signal peptide" evidence="2">
    <location>
        <begin position="1"/>
        <end position="29"/>
    </location>
</feature>
<dbReference type="AlphaFoldDB" id="A0A914HN55"/>
<organism evidence="3 4">
    <name type="scientific">Globodera rostochiensis</name>
    <name type="common">Golden nematode worm</name>
    <name type="synonym">Heterodera rostochiensis</name>
    <dbReference type="NCBI Taxonomy" id="31243"/>
    <lineage>
        <taxon>Eukaryota</taxon>
        <taxon>Metazoa</taxon>
        <taxon>Ecdysozoa</taxon>
        <taxon>Nematoda</taxon>
        <taxon>Chromadorea</taxon>
        <taxon>Rhabditida</taxon>
        <taxon>Tylenchina</taxon>
        <taxon>Tylenchomorpha</taxon>
        <taxon>Tylenchoidea</taxon>
        <taxon>Heteroderidae</taxon>
        <taxon>Heteroderinae</taxon>
        <taxon>Globodera</taxon>
    </lineage>
</organism>
<keyword evidence="2" id="KW-0732">Signal</keyword>
<reference evidence="4" key="1">
    <citation type="submission" date="2022-11" db="UniProtKB">
        <authorList>
            <consortium name="WormBaseParasite"/>
        </authorList>
    </citation>
    <scope>IDENTIFICATION</scope>
</reference>
<evidence type="ECO:0000313" key="3">
    <source>
        <dbReference type="Proteomes" id="UP000887572"/>
    </source>
</evidence>
<dbReference type="WBParaSite" id="Gr19_v10_g2313.t1">
    <property type="protein sequence ID" value="Gr19_v10_g2313.t1"/>
    <property type="gene ID" value="Gr19_v10_g2313"/>
</dbReference>
<sequence length="783" mass="90257">MINIYPIYSIKMTFVSILILAALTLEVQCQNSTSDRFNAFILAITSANSDKQSIIISDQQFVDQHPVDLELTKARQLQEWIGQLAKQIVDEHGIEASNYTCKPNVNFNDVIFDDVILTIGQSQQQIKLENYLKKKKQEKKPFLKLLFSFGASLSAEIGGPPHHNENNYLRSLLTAYGCIEGQLVAVEKSGSNFGIREYINIGESMYTFDIENVIERPLCKLITQKVILKMPSENDNHKPRHIQSFSLLNALNVQLTALDVIQFAEFIGRFIQYYFSFPYNFYEKINNQIIIDASRWLQYYEHQSEQCVKKEEINVRPAKNAKASENANLFAHYDNAIRIDWNIWNVVKQRVDELIEATIHMPTVENFGGKLKKNDEEEKFVFDLDGANKLLDKLYEFAIKKIAFLAVSKCFIVRPEWANKLSIFDLWMEIKMVVLKKNQNSVTGIEIYKNIKQKDVARQISQDNYKMLKLLNEQQFSIYECQLARLSQNIMANLLEMPKEKNMKTELKKNFDNWKIEVQTRNNQFIEEKCETAKRDKIELLISVRYDLVVNFVHNLSKDILGLKGTNEHIVEAKAKLDEARHHLIEHINEKIESLETKVEVIKKRQLKDNKLPPPADEAHKSKHLFKETKTKLKKLFRSDERKLMEINQKLTKAKAMLTEMAPGEAQSSSSSPAGKMGEEVDKLQQIIHETESIQAELDTMLNSYNNTESVQNKLKSSNEQKVQETLAKAIKENEETIKSLKASVKMDIGKANSGMKSIKKMLEDIKSDYGKRIDDASLVGYL</sequence>
<name>A0A914HN55_GLORO</name>